<dbReference type="AlphaFoldDB" id="A0AAF1BZB7"/>
<dbReference type="RefSeq" id="WP_317858520.1">
    <property type="nucleotide sequence ID" value="NZ_CP136958.1"/>
</dbReference>
<sequence length="88" mass="9485">MSVITCDARFPKKFDAESVTMDLIVGATFLRKNGAPYLGVVNLYSCTIARAPLPFDPALLEWGNVEEGEMNGLYVTDPAPLEAYGNAG</sequence>
<reference evidence="1" key="1">
    <citation type="submission" date="2017-12" db="EMBL/GenBank/DDBJ databases">
        <authorList>
            <person name="Thomas-White K."/>
            <person name="Wolfe A.J."/>
        </authorList>
    </citation>
    <scope>NUCLEOTIDE SEQUENCE</scope>
    <source>
        <strain evidence="1">UMB0763</strain>
    </source>
</reference>
<dbReference type="Proteomes" id="UP000234560">
    <property type="component" value="Chromosome"/>
</dbReference>
<name>A0AAF1BZB7_9CORY</name>
<evidence type="ECO:0000313" key="1">
    <source>
        <dbReference type="EMBL" id="WOT02525.1"/>
    </source>
</evidence>
<dbReference type="EMBL" id="CP136958">
    <property type="protein sequence ID" value="WOT02525.1"/>
    <property type="molecule type" value="Genomic_DNA"/>
</dbReference>
<gene>
    <name evidence="1" type="ORF">CYJ47_01780</name>
</gene>
<evidence type="ECO:0000313" key="2">
    <source>
        <dbReference type="Proteomes" id="UP000234560"/>
    </source>
</evidence>
<proteinExistence type="predicted"/>
<protein>
    <submittedName>
        <fullName evidence="1">Uncharacterized protein</fullName>
    </submittedName>
</protein>
<accession>A0AAF1BZB7</accession>
<organism evidence="1 2">
    <name type="scientific">Corynebacterium pyruviciproducens</name>
    <dbReference type="NCBI Taxonomy" id="598660"/>
    <lineage>
        <taxon>Bacteria</taxon>
        <taxon>Bacillati</taxon>
        <taxon>Actinomycetota</taxon>
        <taxon>Actinomycetes</taxon>
        <taxon>Mycobacteriales</taxon>
        <taxon>Corynebacteriaceae</taxon>
        <taxon>Corynebacterium</taxon>
    </lineage>
</organism>
<reference evidence="1" key="2">
    <citation type="submission" date="2023-10" db="EMBL/GenBank/DDBJ databases">
        <authorList>
            <person name="Choi B."/>
        </authorList>
    </citation>
    <scope>NUCLEOTIDE SEQUENCE</scope>
    <source>
        <strain evidence="1">UMB0763</strain>
    </source>
</reference>
<dbReference type="KEGG" id="cpyr:CYJ47_01780"/>